<dbReference type="InterPro" id="IPR001296">
    <property type="entry name" value="Glyco_trans_1"/>
</dbReference>
<evidence type="ECO:0000259" key="1">
    <source>
        <dbReference type="Pfam" id="PF00534"/>
    </source>
</evidence>
<comment type="caution">
    <text evidence="2">The sequence shown here is derived from an EMBL/GenBank/DDBJ whole genome shotgun (WGS) entry which is preliminary data.</text>
</comment>
<dbReference type="EMBL" id="JAHLFP010000019">
    <property type="protein sequence ID" value="MBU3805789.1"/>
    <property type="molecule type" value="Genomic_DNA"/>
</dbReference>
<dbReference type="GO" id="GO:0016757">
    <property type="term" value="F:glycosyltransferase activity"/>
    <property type="evidence" value="ECO:0007669"/>
    <property type="project" value="InterPro"/>
</dbReference>
<dbReference type="Gene3D" id="3.40.50.2000">
    <property type="entry name" value="Glycogen Phosphorylase B"/>
    <property type="match status" value="2"/>
</dbReference>
<dbReference type="Pfam" id="PF00534">
    <property type="entry name" value="Glycos_transf_1"/>
    <property type="match status" value="1"/>
</dbReference>
<reference evidence="2" key="1">
    <citation type="journal article" date="2021" name="PeerJ">
        <title>Extensive microbial diversity within the chicken gut microbiome revealed by metagenomics and culture.</title>
        <authorList>
            <person name="Gilroy R."/>
            <person name="Ravi A."/>
            <person name="Getino M."/>
            <person name="Pursley I."/>
            <person name="Horton D.L."/>
            <person name="Alikhan N.F."/>
            <person name="Baker D."/>
            <person name="Gharbi K."/>
            <person name="Hall N."/>
            <person name="Watson M."/>
            <person name="Adriaenssens E.M."/>
            <person name="Foster-Nyarko E."/>
            <person name="Jarju S."/>
            <person name="Secka A."/>
            <person name="Antonio M."/>
            <person name="Oren A."/>
            <person name="Chaudhuri R.R."/>
            <person name="La Ragione R."/>
            <person name="Hildebrand F."/>
            <person name="Pallen M.J."/>
        </authorList>
    </citation>
    <scope>NUCLEOTIDE SEQUENCE</scope>
    <source>
        <strain evidence="2">B5_2728</strain>
    </source>
</reference>
<dbReference type="Proteomes" id="UP000713596">
    <property type="component" value="Unassembled WGS sequence"/>
</dbReference>
<evidence type="ECO:0000313" key="3">
    <source>
        <dbReference type="Proteomes" id="UP000713596"/>
    </source>
</evidence>
<evidence type="ECO:0000313" key="2">
    <source>
        <dbReference type="EMBL" id="MBU3805789.1"/>
    </source>
</evidence>
<reference evidence="2" key="2">
    <citation type="submission" date="2021-04" db="EMBL/GenBank/DDBJ databases">
        <authorList>
            <person name="Gilroy R."/>
        </authorList>
    </citation>
    <scope>NUCLEOTIDE SEQUENCE</scope>
    <source>
        <strain evidence="2">B5_2728</strain>
    </source>
</reference>
<proteinExistence type="predicted"/>
<name>A0A948T2C7_9FIRM</name>
<protein>
    <submittedName>
        <fullName evidence="2">Glycosyltransferase</fullName>
    </submittedName>
</protein>
<organism evidence="2 3">
    <name type="scientific">Candidatus Allofournierella pullistercoris</name>
    <dbReference type="NCBI Taxonomy" id="2838597"/>
    <lineage>
        <taxon>Bacteria</taxon>
        <taxon>Bacillati</taxon>
        <taxon>Bacillota</taxon>
        <taxon>Clostridia</taxon>
        <taxon>Eubacteriales</taxon>
        <taxon>Oscillospiraceae</taxon>
        <taxon>Allofournierella</taxon>
    </lineage>
</organism>
<gene>
    <name evidence="2" type="ORF">H9882_02715</name>
</gene>
<dbReference type="SUPFAM" id="SSF53756">
    <property type="entry name" value="UDP-Glycosyltransferase/glycogen phosphorylase"/>
    <property type="match status" value="1"/>
</dbReference>
<dbReference type="AlphaFoldDB" id="A0A948T2C7"/>
<dbReference type="PANTHER" id="PTHR12526">
    <property type="entry name" value="GLYCOSYLTRANSFERASE"/>
    <property type="match status" value="1"/>
</dbReference>
<accession>A0A948T2C7</accession>
<dbReference type="CDD" id="cd03811">
    <property type="entry name" value="GT4_GT28_WabH-like"/>
    <property type="match status" value="1"/>
</dbReference>
<dbReference type="PANTHER" id="PTHR12526:SF630">
    <property type="entry name" value="GLYCOSYLTRANSFERASE"/>
    <property type="match status" value="1"/>
</dbReference>
<sequence>MAQKKKLLFIMESLRIGGAEKSLLTLLSMLDYTQYEVQLFLFRHSGELTEFLPEQVKLLQEDALYRIFDKNWKTAPMQYLMRGDWKRTYHSFCYLLGCVRQRILRQPLYIGWNHVRHLFSETSLQADVAVAYLERKSIYFTTEFTKADCKIGFIHNDYSRYPFDRNMDERFFPAYRAIATVSEHCKEVLEACFPGPEIPPFVVVPNMVSHDLIRTMAEQPLQTKKVPGGTLNLVTVGRLVQQKGYDTALEIAAELRKQNVKFVWYFVGDGPLYGWLSQQIQTLGLQEKVQLVGATNNPYPWMKLADVYVQPSHFEGFGITVAEANVLQKSIVCSDIPEFHEQLDHRPGVCFARTVSQYVQGIQSLACDTQTQWPAPSQDITPLQTLEHLWQEVKK</sequence>
<feature type="domain" description="Glycosyl transferase family 1" evidence="1">
    <location>
        <begin position="229"/>
        <end position="366"/>
    </location>
</feature>